<dbReference type="AlphaFoldDB" id="A0A8J8WLN4"/>
<feature type="transmembrane region" description="Helical" evidence="2">
    <location>
        <begin position="119"/>
        <end position="138"/>
    </location>
</feature>
<evidence type="ECO:0000313" key="4">
    <source>
        <dbReference type="Proteomes" id="UP000631181"/>
    </source>
</evidence>
<keyword evidence="2" id="KW-1133">Transmembrane helix</keyword>
<sequence length="180" mass="19499">MSYADAAAKGPKQDPEDVSTFSNRAPPLGGVYKDESESTASLIDVDSPHVQSVDAEFLNQEVKTTTQAERLDREAAEEKRAQEAREQAAKEAKAKAHKAKEQAKAKAQGLSDNSDNPVYITNAVLATLVTAGLGYGAYRKHLEGKLSWEVVGLWSGAVGAVGVVDYFVSKWFLQNKYPPK</sequence>
<feature type="transmembrane region" description="Helical" evidence="2">
    <location>
        <begin position="150"/>
        <end position="168"/>
    </location>
</feature>
<dbReference type="Proteomes" id="UP000631181">
    <property type="component" value="Unassembled WGS sequence"/>
</dbReference>
<keyword evidence="4" id="KW-1185">Reference proteome</keyword>
<dbReference type="GO" id="GO:1990593">
    <property type="term" value="F:nascent polypeptide-associated complex binding"/>
    <property type="evidence" value="ECO:0007669"/>
    <property type="project" value="InterPro"/>
</dbReference>
<dbReference type="PANTHER" id="PTHR38402:SF1">
    <property type="entry name" value="MITOCHONDRIAL OUTER MEMBRANE PROTEIN OM14"/>
    <property type="match status" value="1"/>
</dbReference>
<accession>A0A8J8WLN4</accession>
<dbReference type="InterPro" id="IPR039454">
    <property type="entry name" value="OM14"/>
</dbReference>
<dbReference type="OrthoDB" id="5422928at2759"/>
<name>A0A8J8WLN4_9EURO</name>
<feature type="region of interest" description="Disordered" evidence="1">
    <location>
        <begin position="1"/>
        <end position="111"/>
    </location>
</feature>
<proteinExistence type="predicted"/>
<organism evidence="3 4">
    <name type="scientific">Penicillium ucsense</name>
    <dbReference type="NCBI Taxonomy" id="2839758"/>
    <lineage>
        <taxon>Eukaryota</taxon>
        <taxon>Fungi</taxon>
        <taxon>Dikarya</taxon>
        <taxon>Ascomycota</taxon>
        <taxon>Pezizomycotina</taxon>
        <taxon>Eurotiomycetes</taxon>
        <taxon>Eurotiomycetidae</taxon>
        <taxon>Eurotiales</taxon>
        <taxon>Aspergillaceae</taxon>
        <taxon>Penicillium</taxon>
    </lineage>
</organism>
<evidence type="ECO:0000313" key="3">
    <source>
        <dbReference type="EMBL" id="KAF7718889.1"/>
    </source>
</evidence>
<dbReference type="PANTHER" id="PTHR38402">
    <property type="entry name" value="MITOCHONDRIAL OUTER MEMBRANE PROTEIN OM14"/>
    <property type="match status" value="1"/>
</dbReference>
<keyword evidence="2" id="KW-0472">Membrane</keyword>
<dbReference type="EMBL" id="WIWV01000010">
    <property type="protein sequence ID" value="KAF7718889.1"/>
    <property type="molecule type" value="Genomic_DNA"/>
</dbReference>
<protein>
    <submittedName>
        <fullName evidence="3">DUF5353 domain-containing protein</fullName>
    </submittedName>
</protein>
<evidence type="ECO:0000256" key="2">
    <source>
        <dbReference type="SAM" id="Phobius"/>
    </source>
</evidence>
<comment type="caution">
    <text evidence="3">The sequence shown here is derived from an EMBL/GenBank/DDBJ whole genome shotgun (WGS) entry which is preliminary data.</text>
</comment>
<dbReference type="GO" id="GO:0005741">
    <property type="term" value="C:mitochondrial outer membrane"/>
    <property type="evidence" value="ECO:0007669"/>
    <property type="project" value="InterPro"/>
</dbReference>
<feature type="compositionally biased region" description="Basic and acidic residues" evidence="1">
    <location>
        <begin position="69"/>
        <end position="104"/>
    </location>
</feature>
<dbReference type="GO" id="GO:0006626">
    <property type="term" value="P:protein targeting to mitochondrion"/>
    <property type="evidence" value="ECO:0007669"/>
    <property type="project" value="TreeGrafter"/>
</dbReference>
<gene>
    <name evidence="3" type="ORF">PECM_000272</name>
</gene>
<keyword evidence="2" id="KW-0812">Transmembrane</keyword>
<evidence type="ECO:0000256" key="1">
    <source>
        <dbReference type="SAM" id="MobiDB-lite"/>
    </source>
</evidence>
<reference evidence="3" key="1">
    <citation type="journal article" date="2020" name="Front. Microbiol.">
        <title>Gene regulatory networks of Penicillium echinulatum 2HH and Penicillium oxalicum 114-2 inferred by a computational biology approach.</title>
        <authorList>
            <person name="Lenz A.R."/>
            <person name="Galan-Vasquez E."/>
            <person name="Balbinot E."/>
            <person name="De Abreu F.P."/>
            <person name="De Oliveira N.S."/>
            <person name="Da Rosa L.O."/>
            <person name="De Avila E Silva S."/>
            <person name="Camassola M."/>
            <person name="Dillon A.J.P."/>
            <person name="Perez-Rueda E."/>
        </authorList>
    </citation>
    <scope>NUCLEOTIDE SEQUENCE</scope>
    <source>
        <strain evidence="3">S1M29</strain>
    </source>
</reference>